<proteinExistence type="inferred from homology"/>
<dbReference type="Pfam" id="PF01330">
    <property type="entry name" value="RuvA_N"/>
    <property type="match status" value="1"/>
</dbReference>
<feature type="region of interest" description="Domain III" evidence="6">
    <location>
        <begin position="140"/>
        <end position="190"/>
    </location>
</feature>
<keyword evidence="8" id="KW-0067">ATP-binding</keyword>
<dbReference type="Pfam" id="PF14520">
    <property type="entry name" value="HHH_5"/>
    <property type="match status" value="1"/>
</dbReference>
<name>A0A381DJU4_9BACT</name>
<dbReference type="HAMAP" id="MF_00031">
    <property type="entry name" value="DNA_HJ_migration_RuvA"/>
    <property type="match status" value="1"/>
</dbReference>
<comment type="function">
    <text evidence="6">The RuvA-RuvB-RuvC complex processes Holliday junction (HJ) DNA during genetic recombination and DNA repair, while the RuvA-RuvB complex plays an important role in the rescue of blocked DNA replication forks via replication fork reversal (RFR). RuvA specifically binds to HJ cruciform DNA, conferring on it an open structure. The RuvB hexamer acts as an ATP-dependent pump, pulling dsDNA into and through the RuvAB complex. HJ branch migration allows RuvC to scan DNA until it finds its consensus sequence, where it cleaves and resolves the cruciform DNA.</text>
</comment>
<evidence type="ECO:0000256" key="4">
    <source>
        <dbReference type="ARBA" id="ARBA00023172"/>
    </source>
</evidence>
<dbReference type="InterPro" id="IPR011114">
    <property type="entry name" value="RuvA_C"/>
</dbReference>
<comment type="similarity">
    <text evidence="6">Belongs to the RuvA family.</text>
</comment>
<evidence type="ECO:0000256" key="1">
    <source>
        <dbReference type="ARBA" id="ARBA00022490"/>
    </source>
</evidence>
<dbReference type="InterPro" id="IPR013849">
    <property type="entry name" value="DNA_helicase_Holl-junc_RuvA_I"/>
</dbReference>
<evidence type="ECO:0000256" key="3">
    <source>
        <dbReference type="ARBA" id="ARBA00023125"/>
    </source>
</evidence>
<dbReference type="GO" id="GO:0009378">
    <property type="term" value="F:four-way junction helicase activity"/>
    <property type="evidence" value="ECO:0007669"/>
    <property type="project" value="InterPro"/>
</dbReference>
<feature type="domain" description="Helix-hairpin-helix DNA-binding motif class 1" evidence="7">
    <location>
        <begin position="108"/>
        <end position="127"/>
    </location>
</feature>
<evidence type="ECO:0000313" key="8">
    <source>
        <dbReference type="EMBL" id="SUX10948.1"/>
    </source>
</evidence>
<reference evidence="8 9" key="1">
    <citation type="submission" date="2018-06" db="EMBL/GenBank/DDBJ databases">
        <authorList>
            <consortium name="Pathogen Informatics"/>
            <person name="Doyle S."/>
        </authorList>
    </citation>
    <scope>NUCLEOTIDE SEQUENCE [LARGE SCALE GENOMIC DNA]</scope>
    <source>
        <strain evidence="8 9">NCTC12475</strain>
    </source>
</reference>
<evidence type="ECO:0000256" key="5">
    <source>
        <dbReference type="ARBA" id="ARBA00023204"/>
    </source>
</evidence>
<dbReference type="NCBIfam" id="TIGR00084">
    <property type="entry name" value="ruvA"/>
    <property type="match status" value="1"/>
</dbReference>
<dbReference type="InterPro" id="IPR010994">
    <property type="entry name" value="RuvA_2-like"/>
</dbReference>
<keyword evidence="8" id="KW-0547">Nucleotide-binding</keyword>
<dbReference type="Gene3D" id="2.40.50.140">
    <property type="entry name" value="Nucleic acid-binding proteins"/>
    <property type="match status" value="1"/>
</dbReference>
<dbReference type="CDD" id="cd14332">
    <property type="entry name" value="UBA_RuvA_C"/>
    <property type="match status" value="1"/>
</dbReference>
<evidence type="ECO:0000256" key="6">
    <source>
        <dbReference type="HAMAP-Rule" id="MF_00031"/>
    </source>
</evidence>
<dbReference type="SUPFAM" id="SSF50249">
    <property type="entry name" value="Nucleic acid-binding proteins"/>
    <property type="match status" value="1"/>
</dbReference>
<dbReference type="Gene3D" id="1.10.8.10">
    <property type="entry name" value="DNA helicase RuvA subunit, C-terminal domain"/>
    <property type="match status" value="1"/>
</dbReference>
<dbReference type="InterPro" id="IPR036267">
    <property type="entry name" value="RuvA_C_sf"/>
</dbReference>
<evidence type="ECO:0000313" key="9">
    <source>
        <dbReference type="Proteomes" id="UP000254920"/>
    </source>
</evidence>
<dbReference type="InterPro" id="IPR000085">
    <property type="entry name" value="RuvA"/>
</dbReference>
<dbReference type="OrthoDB" id="5293449at2"/>
<keyword evidence="8" id="KW-0378">Hydrolase</keyword>
<sequence>MIKAIEGMITKKEPTFLVLKTGSGVSYGIFVSLFTYAKLEKNQKIELLITQIIREDANLLYGFLDISEQKMFEMLVKLNGIGAATAMAVCSSLNVNDFSNAIISGNAEAFRSVPGIGPKTARRIIAELSDAKIILDSEQDSSNSRNEAMQALESLGFKRDKISKVLSECKSEETSEIIKEALQILGKGVK</sequence>
<keyword evidence="9" id="KW-1185">Reference proteome</keyword>
<dbReference type="EMBL" id="UFVD01000001">
    <property type="protein sequence ID" value="SUX10948.1"/>
    <property type="molecule type" value="Genomic_DNA"/>
</dbReference>
<dbReference type="GO" id="GO:0048476">
    <property type="term" value="C:Holliday junction resolvase complex"/>
    <property type="evidence" value="ECO:0007669"/>
    <property type="project" value="UniProtKB-UniRule"/>
</dbReference>
<comment type="domain">
    <text evidence="6">Has three domains with a flexible linker between the domains II and III and assumes an 'L' shape. Domain III is highly mobile and contacts RuvB.</text>
</comment>
<dbReference type="InterPro" id="IPR003583">
    <property type="entry name" value="Hlx-hairpin-Hlx_DNA-bd_motif"/>
</dbReference>
<dbReference type="GO" id="GO:0000400">
    <property type="term" value="F:four-way junction DNA binding"/>
    <property type="evidence" value="ECO:0007669"/>
    <property type="project" value="UniProtKB-UniRule"/>
</dbReference>
<dbReference type="Pfam" id="PF07499">
    <property type="entry name" value="RuvA_C"/>
    <property type="match status" value="1"/>
</dbReference>
<dbReference type="Gene3D" id="1.10.150.20">
    <property type="entry name" value="5' to 3' exonuclease, C-terminal subdomain"/>
    <property type="match status" value="1"/>
</dbReference>
<dbReference type="SUPFAM" id="SSF47781">
    <property type="entry name" value="RuvA domain 2-like"/>
    <property type="match status" value="1"/>
</dbReference>
<gene>
    <name evidence="6 8" type="primary">ruvA</name>
    <name evidence="8" type="ORF">NCTC12475_01161</name>
</gene>
<keyword evidence="4 6" id="KW-0233">DNA recombination</keyword>
<dbReference type="GO" id="GO:0016787">
    <property type="term" value="F:hydrolase activity"/>
    <property type="evidence" value="ECO:0007669"/>
    <property type="project" value="UniProtKB-KW"/>
</dbReference>
<protein>
    <recommendedName>
        <fullName evidence="6">Holliday junction branch migration complex subunit RuvA</fullName>
    </recommendedName>
</protein>
<keyword evidence="5 6" id="KW-0234">DNA repair</keyword>
<keyword evidence="3 6" id="KW-0238">DNA-binding</keyword>
<dbReference type="STRING" id="32024.GCA_000788295_01391"/>
<evidence type="ECO:0000256" key="2">
    <source>
        <dbReference type="ARBA" id="ARBA00022763"/>
    </source>
</evidence>
<comment type="subunit">
    <text evidence="6">Homotetramer. Forms an RuvA(8)-RuvB(12)-Holliday junction (HJ) complex. HJ DNA is sandwiched between 2 RuvA tetramers; dsDNA enters through RuvA and exits via RuvB. An RuvB hexamer assembles on each DNA strand where it exits the tetramer. Each RuvB hexamer is contacted by two RuvA subunits (via domain III) on 2 adjacent RuvB subunits; this complex drives branch migration. In the full resolvosome a probable DNA-RuvA(4)-RuvB(12)-RuvC(2) complex forms which resolves the HJ.</text>
</comment>
<keyword evidence="2 6" id="KW-0227">DNA damage</keyword>
<dbReference type="GO" id="GO:0009379">
    <property type="term" value="C:Holliday junction helicase complex"/>
    <property type="evidence" value="ECO:0007669"/>
    <property type="project" value="InterPro"/>
</dbReference>
<dbReference type="Proteomes" id="UP000254920">
    <property type="component" value="Unassembled WGS sequence"/>
</dbReference>
<dbReference type="GO" id="GO:0005737">
    <property type="term" value="C:cytoplasm"/>
    <property type="evidence" value="ECO:0007669"/>
    <property type="project" value="UniProtKB-SubCell"/>
</dbReference>
<accession>A0A381DJU4</accession>
<evidence type="ECO:0000259" key="7">
    <source>
        <dbReference type="SMART" id="SM00278"/>
    </source>
</evidence>
<dbReference type="SUPFAM" id="SSF46929">
    <property type="entry name" value="DNA helicase RuvA subunit, C-terminal domain"/>
    <property type="match status" value="1"/>
</dbReference>
<feature type="domain" description="Helix-hairpin-helix DNA-binding motif class 1" evidence="7">
    <location>
        <begin position="73"/>
        <end position="92"/>
    </location>
</feature>
<dbReference type="GO" id="GO:0006310">
    <property type="term" value="P:DNA recombination"/>
    <property type="evidence" value="ECO:0007669"/>
    <property type="project" value="UniProtKB-UniRule"/>
</dbReference>
<comment type="subcellular location">
    <subcellularLocation>
        <location evidence="6">Cytoplasm</location>
    </subcellularLocation>
</comment>
<keyword evidence="1 6" id="KW-0963">Cytoplasm</keyword>
<dbReference type="GO" id="GO:0006281">
    <property type="term" value="P:DNA repair"/>
    <property type="evidence" value="ECO:0007669"/>
    <property type="project" value="UniProtKB-UniRule"/>
</dbReference>
<dbReference type="InterPro" id="IPR012340">
    <property type="entry name" value="NA-bd_OB-fold"/>
</dbReference>
<dbReference type="GeneID" id="93089819"/>
<dbReference type="GO" id="GO:0005524">
    <property type="term" value="F:ATP binding"/>
    <property type="evidence" value="ECO:0007669"/>
    <property type="project" value="InterPro"/>
</dbReference>
<dbReference type="AlphaFoldDB" id="A0A381DJU4"/>
<organism evidence="8 9">
    <name type="scientific">Campylobacter sputorum subsp. sputorum</name>
    <dbReference type="NCBI Taxonomy" id="32024"/>
    <lineage>
        <taxon>Bacteria</taxon>
        <taxon>Pseudomonadati</taxon>
        <taxon>Campylobacterota</taxon>
        <taxon>Epsilonproteobacteria</taxon>
        <taxon>Campylobacterales</taxon>
        <taxon>Campylobacteraceae</taxon>
        <taxon>Campylobacter</taxon>
    </lineage>
</organism>
<dbReference type="SMART" id="SM00278">
    <property type="entry name" value="HhH1"/>
    <property type="match status" value="2"/>
</dbReference>
<feature type="region of interest" description="Domain I" evidence="6">
    <location>
        <begin position="1"/>
        <end position="64"/>
    </location>
</feature>
<comment type="caution">
    <text evidence="6">Lacks conserved residue(s) required for the propagation of feature annotation.</text>
</comment>
<dbReference type="RefSeq" id="WP_089181737.1">
    <property type="nucleotide sequence ID" value="NZ_CP043427.1"/>
</dbReference>
<keyword evidence="8" id="KW-0347">Helicase</keyword>